<feature type="chain" id="PRO_5044858997" evidence="2">
    <location>
        <begin position="21"/>
        <end position="436"/>
    </location>
</feature>
<keyword evidence="2" id="KW-0732">Signal</keyword>
<feature type="region of interest" description="Disordered" evidence="1">
    <location>
        <begin position="370"/>
        <end position="426"/>
    </location>
</feature>
<feature type="signal peptide" evidence="2">
    <location>
        <begin position="1"/>
        <end position="20"/>
    </location>
</feature>
<keyword evidence="4" id="KW-1185">Reference proteome</keyword>
<sequence length="436" mass="50871">MHLFLAFSPFFLPLLGQNWAHSNENELTLKITPSLMADENDGHVYYVQVYCMNRGKRFPPTDGTFATERSAAANEDKVTISFEQKEPCEYYDAAILLMQSGSLDGKGWKQNYDDTSHRTIMFGRLYGSRWKENYEIEHIENNGMNHRILFGNYFHLTIGPTLTTENLFYQIRVFCDAKETPTKRTETDGTLDFPERPGQYNEDHFKTFTKSSAMVVFGSELRLCNTYHIKVWATPIEWKLEYPDERPMVHFVCSSYGNGEKHEIVFMRNFHLQIEPALGEGEEENVYYAEVECNGNKHQTFRTFTKSKTDVVLHVSDCKSYDFSVRKVPKALLKPQDNMREQIELLHSYEFYSKRKESVANGQTYVFSLANQQPKQKRTSEMTLDGENQAAHQQKKGFSQKRLSSYVDLSDSEESDEERKARRKSELKDECYFYNI</sequence>
<dbReference type="Proteomes" id="UP001620626">
    <property type="component" value="Unassembled WGS sequence"/>
</dbReference>
<gene>
    <name evidence="3" type="ORF">niasHT_032606</name>
</gene>
<organism evidence="3 4">
    <name type="scientific">Heterodera trifolii</name>
    <dbReference type="NCBI Taxonomy" id="157864"/>
    <lineage>
        <taxon>Eukaryota</taxon>
        <taxon>Metazoa</taxon>
        <taxon>Ecdysozoa</taxon>
        <taxon>Nematoda</taxon>
        <taxon>Chromadorea</taxon>
        <taxon>Rhabditida</taxon>
        <taxon>Tylenchina</taxon>
        <taxon>Tylenchomorpha</taxon>
        <taxon>Tylenchoidea</taxon>
        <taxon>Heteroderidae</taxon>
        <taxon>Heteroderinae</taxon>
        <taxon>Heterodera</taxon>
    </lineage>
</organism>
<evidence type="ECO:0000256" key="1">
    <source>
        <dbReference type="SAM" id="MobiDB-lite"/>
    </source>
</evidence>
<proteinExistence type="predicted"/>
<feature type="compositionally biased region" description="Basic and acidic residues" evidence="1">
    <location>
        <begin position="417"/>
        <end position="426"/>
    </location>
</feature>
<evidence type="ECO:0000256" key="2">
    <source>
        <dbReference type="SAM" id="SignalP"/>
    </source>
</evidence>
<reference evidence="3 4" key="1">
    <citation type="submission" date="2024-10" db="EMBL/GenBank/DDBJ databases">
        <authorList>
            <person name="Kim D."/>
        </authorList>
    </citation>
    <scope>NUCLEOTIDE SEQUENCE [LARGE SCALE GENOMIC DNA]</scope>
    <source>
        <strain evidence="3">BH-2024</strain>
    </source>
</reference>
<dbReference type="AlphaFoldDB" id="A0ABD2I6C8"/>
<dbReference type="EMBL" id="JBICBT010001264">
    <property type="protein sequence ID" value="KAL3076009.1"/>
    <property type="molecule type" value="Genomic_DNA"/>
</dbReference>
<accession>A0ABD2I6C8</accession>
<evidence type="ECO:0000313" key="3">
    <source>
        <dbReference type="EMBL" id="KAL3076009.1"/>
    </source>
</evidence>
<evidence type="ECO:0000313" key="4">
    <source>
        <dbReference type="Proteomes" id="UP001620626"/>
    </source>
</evidence>
<protein>
    <submittedName>
        <fullName evidence="3">Uncharacterized protein</fullName>
    </submittedName>
</protein>
<name>A0ABD2I6C8_9BILA</name>
<comment type="caution">
    <text evidence="3">The sequence shown here is derived from an EMBL/GenBank/DDBJ whole genome shotgun (WGS) entry which is preliminary data.</text>
</comment>